<evidence type="ECO:0000313" key="3">
    <source>
        <dbReference type="EMBL" id="KAH7967930.1"/>
    </source>
</evidence>
<feature type="compositionally biased region" description="Polar residues" evidence="1">
    <location>
        <begin position="168"/>
        <end position="185"/>
    </location>
</feature>
<comment type="caution">
    <text evidence="3">The sequence shown here is derived from an EMBL/GenBank/DDBJ whole genome shotgun (WGS) entry which is preliminary data.</text>
</comment>
<evidence type="ECO:0000259" key="2">
    <source>
        <dbReference type="Pfam" id="PF20700"/>
    </source>
</evidence>
<name>A0A9D4Q4H5_RHISA</name>
<proteinExistence type="predicted"/>
<feature type="region of interest" description="Disordered" evidence="1">
    <location>
        <begin position="350"/>
        <end position="375"/>
    </location>
</feature>
<protein>
    <recommendedName>
        <fullName evidence="2">Mutator-like transposase domain-containing protein</fullName>
    </recommendedName>
</protein>
<dbReference type="AlphaFoldDB" id="A0A9D4Q4H5"/>
<evidence type="ECO:0000256" key="1">
    <source>
        <dbReference type="SAM" id="MobiDB-lite"/>
    </source>
</evidence>
<dbReference type="EMBL" id="JABSTV010001248">
    <property type="protein sequence ID" value="KAH7967930.1"/>
    <property type="molecule type" value="Genomic_DNA"/>
</dbReference>
<evidence type="ECO:0000313" key="4">
    <source>
        <dbReference type="Proteomes" id="UP000821837"/>
    </source>
</evidence>
<gene>
    <name evidence="3" type="ORF">HPB52_004169</name>
</gene>
<feature type="compositionally biased region" description="Low complexity" evidence="1">
    <location>
        <begin position="186"/>
        <end position="199"/>
    </location>
</feature>
<dbReference type="VEuPathDB" id="VectorBase:RSAN_048427"/>
<dbReference type="Proteomes" id="UP000821837">
    <property type="component" value="Unassembled WGS sequence"/>
</dbReference>
<accession>A0A9D4Q4H5</accession>
<reference evidence="3" key="1">
    <citation type="journal article" date="2020" name="Cell">
        <title>Large-Scale Comparative Analyses of Tick Genomes Elucidate Their Genetic Diversity and Vector Capacities.</title>
        <authorList>
            <consortium name="Tick Genome and Microbiome Consortium (TIGMIC)"/>
            <person name="Jia N."/>
            <person name="Wang J."/>
            <person name="Shi W."/>
            <person name="Du L."/>
            <person name="Sun Y."/>
            <person name="Zhan W."/>
            <person name="Jiang J.F."/>
            <person name="Wang Q."/>
            <person name="Zhang B."/>
            <person name="Ji P."/>
            <person name="Bell-Sakyi L."/>
            <person name="Cui X.M."/>
            <person name="Yuan T.T."/>
            <person name="Jiang B.G."/>
            <person name="Yang W.F."/>
            <person name="Lam T.T."/>
            <person name="Chang Q.C."/>
            <person name="Ding S.J."/>
            <person name="Wang X.J."/>
            <person name="Zhu J.G."/>
            <person name="Ruan X.D."/>
            <person name="Zhao L."/>
            <person name="Wei J.T."/>
            <person name="Ye R.Z."/>
            <person name="Que T.C."/>
            <person name="Du C.H."/>
            <person name="Zhou Y.H."/>
            <person name="Cheng J.X."/>
            <person name="Dai P.F."/>
            <person name="Guo W.B."/>
            <person name="Han X.H."/>
            <person name="Huang E.J."/>
            <person name="Li L.F."/>
            <person name="Wei W."/>
            <person name="Gao Y.C."/>
            <person name="Liu J.Z."/>
            <person name="Shao H.Z."/>
            <person name="Wang X."/>
            <person name="Wang C.C."/>
            <person name="Yang T.C."/>
            <person name="Huo Q.B."/>
            <person name="Li W."/>
            <person name="Chen H.Y."/>
            <person name="Chen S.E."/>
            <person name="Zhou L.G."/>
            <person name="Ni X.B."/>
            <person name="Tian J.H."/>
            <person name="Sheng Y."/>
            <person name="Liu T."/>
            <person name="Pan Y.S."/>
            <person name="Xia L.Y."/>
            <person name="Li J."/>
            <person name="Zhao F."/>
            <person name="Cao W.C."/>
        </authorList>
    </citation>
    <scope>NUCLEOTIDE SEQUENCE</scope>
    <source>
        <strain evidence="3">Rsan-2018</strain>
    </source>
</reference>
<feature type="domain" description="Mutator-like transposase" evidence="2">
    <location>
        <begin position="460"/>
        <end position="537"/>
    </location>
</feature>
<feature type="compositionally biased region" description="Polar residues" evidence="1">
    <location>
        <begin position="363"/>
        <end position="375"/>
    </location>
</feature>
<dbReference type="InterPro" id="IPR049012">
    <property type="entry name" value="Mutator_transp_dom"/>
</dbReference>
<reference evidence="3" key="2">
    <citation type="submission" date="2021-09" db="EMBL/GenBank/DDBJ databases">
        <authorList>
            <person name="Jia N."/>
            <person name="Wang J."/>
            <person name="Shi W."/>
            <person name="Du L."/>
            <person name="Sun Y."/>
            <person name="Zhan W."/>
            <person name="Jiang J."/>
            <person name="Wang Q."/>
            <person name="Zhang B."/>
            <person name="Ji P."/>
            <person name="Sakyi L.B."/>
            <person name="Cui X."/>
            <person name="Yuan T."/>
            <person name="Jiang B."/>
            <person name="Yang W."/>
            <person name="Lam T.T.-Y."/>
            <person name="Chang Q."/>
            <person name="Ding S."/>
            <person name="Wang X."/>
            <person name="Zhu J."/>
            <person name="Ruan X."/>
            <person name="Zhao L."/>
            <person name="Wei J."/>
            <person name="Que T."/>
            <person name="Du C."/>
            <person name="Cheng J."/>
            <person name="Dai P."/>
            <person name="Han X."/>
            <person name="Huang E."/>
            <person name="Gao Y."/>
            <person name="Liu J."/>
            <person name="Shao H."/>
            <person name="Ye R."/>
            <person name="Li L."/>
            <person name="Wei W."/>
            <person name="Wang X."/>
            <person name="Wang C."/>
            <person name="Huo Q."/>
            <person name="Li W."/>
            <person name="Guo W."/>
            <person name="Chen H."/>
            <person name="Chen S."/>
            <person name="Zhou L."/>
            <person name="Zhou L."/>
            <person name="Ni X."/>
            <person name="Tian J."/>
            <person name="Zhou Y."/>
            <person name="Sheng Y."/>
            <person name="Liu T."/>
            <person name="Pan Y."/>
            <person name="Xia L."/>
            <person name="Li J."/>
            <person name="Zhao F."/>
            <person name="Cao W."/>
        </authorList>
    </citation>
    <scope>NUCLEOTIDE SEQUENCE</scope>
    <source>
        <strain evidence="3">Rsan-2018</strain>
        <tissue evidence="3">Larvae</tissue>
    </source>
</reference>
<keyword evidence="4" id="KW-1185">Reference proteome</keyword>
<dbReference type="Pfam" id="PF20700">
    <property type="entry name" value="Mutator"/>
    <property type="match status" value="1"/>
</dbReference>
<organism evidence="3 4">
    <name type="scientific">Rhipicephalus sanguineus</name>
    <name type="common">Brown dog tick</name>
    <name type="synonym">Ixodes sanguineus</name>
    <dbReference type="NCBI Taxonomy" id="34632"/>
    <lineage>
        <taxon>Eukaryota</taxon>
        <taxon>Metazoa</taxon>
        <taxon>Ecdysozoa</taxon>
        <taxon>Arthropoda</taxon>
        <taxon>Chelicerata</taxon>
        <taxon>Arachnida</taxon>
        <taxon>Acari</taxon>
        <taxon>Parasitiformes</taxon>
        <taxon>Ixodida</taxon>
        <taxon>Ixodoidea</taxon>
        <taxon>Ixodidae</taxon>
        <taxon>Rhipicephalinae</taxon>
        <taxon>Rhipicephalus</taxon>
        <taxon>Rhipicephalus</taxon>
    </lineage>
</organism>
<feature type="region of interest" description="Disordered" evidence="1">
    <location>
        <begin position="168"/>
        <end position="199"/>
    </location>
</feature>
<sequence>MDIPQTPNCLLVHSYARREGILYSYSTMQDRSKRRKGPPFWLATLRLGERKFPSYPAEKPTQEEAKEAAAARAVSELGLHQSAAVVTHPVTPASTPEEIAVLVRRLTSLVLSKPHGVLKEGVEPLYKQNYSEQLPGNWFEHLVKSNAVHVERGNRCILYPLGGKANSTTSQSAPVQEPVQNGHTLSSGSTGSPSSSTGEPSIVTEYVDVFVSCVASTASVCFRFVEYELEVFVSVGEALKGYLGWNQHAASAQIVEGNVHGWQFVIEEYSKLLEEMAAFFKGGASARQVVGSPEVAKLYATCHNGRWLRVQPLKNAEKGKKKRKTAQQFGARKPKLPIVKKKFSLATSASSNDGVWHDKDLEPSTSTHGASSASIDKTVDMPLEQCFVPSEETSPRFVSAEASRERAAAVQESLRAASVTERKTSLMDQGDKSDIETEDEDEFFLMQRTALNGLYGSALCPQCEEPGLKMKHGTKHGLAVKMVLTCTACGADAKNAWSSPRMENSKSFEVNIRAMQAMMIGKGSAALSDFWSAMNVSHRGIHHKASMPTPNFTHLLVSNLDAMHFVECCFVDEGNSSLIRVDHLWELPEHYTELAHQVQ</sequence>